<dbReference type="Proteomes" id="UP000525298">
    <property type="component" value="Unassembled WGS sequence"/>
</dbReference>
<dbReference type="Gene3D" id="3.40.830.10">
    <property type="entry name" value="LigB-like"/>
    <property type="match status" value="1"/>
</dbReference>
<evidence type="ECO:0008006" key="4">
    <source>
        <dbReference type="Google" id="ProtNLM"/>
    </source>
</evidence>
<comment type="caution">
    <text evidence="2">The sequence shown here is derived from an EMBL/GenBank/DDBJ whole genome shotgun (WGS) entry which is preliminary data.</text>
</comment>
<dbReference type="InterPro" id="IPR002737">
    <property type="entry name" value="MEMO1_fam"/>
</dbReference>
<keyword evidence="3" id="KW-1185">Reference proteome</keyword>
<comment type="similarity">
    <text evidence="1">Belongs to the MEMO1 family.</text>
</comment>
<dbReference type="Pfam" id="PF01875">
    <property type="entry name" value="Memo"/>
    <property type="match status" value="1"/>
</dbReference>
<organism evidence="2 3">
    <name type="scientific">Desulfosalsimonas propionicica</name>
    <dbReference type="NCBI Taxonomy" id="332175"/>
    <lineage>
        <taxon>Bacteria</taxon>
        <taxon>Pseudomonadati</taxon>
        <taxon>Thermodesulfobacteriota</taxon>
        <taxon>Desulfobacteria</taxon>
        <taxon>Desulfobacterales</taxon>
        <taxon>Desulfosalsimonadaceae</taxon>
        <taxon>Desulfosalsimonas</taxon>
    </lineage>
</organism>
<dbReference type="AlphaFoldDB" id="A0A7W0HJ89"/>
<dbReference type="CDD" id="cd07361">
    <property type="entry name" value="MEMO_like"/>
    <property type="match status" value="1"/>
</dbReference>
<evidence type="ECO:0000256" key="1">
    <source>
        <dbReference type="ARBA" id="ARBA00006315"/>
    </source>
</evidence>
<accession>A0A7W0HJ89</accession>
<dbReference type="NCBIfam" id="TIGR04336">
    <property type="entry name" value="AmmeMemoSam_B"/>
    <property type="match status" value="1"/>
</dbReference>
<dbReference type="PANTHER" id="PTHR11060">
    <property type="entry name" value="PROTEIN MEMO1"/>
    <property type="match status" value="1"/>
</dbReference>
<evidence type="ECO:0000313" key="3">
    <source>
        <dbReference type="Proteomes" id="UP000525298"/>
    </source>
</evidence>
<name>A0A7W0HJ89_9BACT</name>
<evidence type="ECO:0000313" key="2">
    <source>
        <dbReference type="EMBL" id="MBA2879861.1"/>
    </source>
</evidence>
<sequence>MHTRKPAFAGSWYPGDADGCKRMIRSFLEQNRFAAKISKTAAGGIVPHAGWAFSGELACRVIAHVRGDTAKPDPDVVIVFGMHLPPGTQPVMMTQGAWQTPLGDIEIQEQLAEAVAGQFSCAIETPDNFVPENTIELQLPFVKHFFPDSRVVTIGVPPSQTALELGRFAAKKAAEFNLSAKVIGSTDLTHYGPDFNFTPAGTGPDAYQWVKTQNDRRVIDKMLEMEGPAVIQEGLSNQNACCAGAAAAAIAASKTLGATTGHLVGYSSSYEKNPGSTFVGYGGIVYTR</sequence>
<dbReference type="RefSeq" id="WP_181549551.1">
    <property type="nucleotide sequence ID" value="NZ_JACDUS010000001.1"/>
</dbReference>
<proteinExistence type="inferred from homology"/>
<dbReference type="EMBL" id="JACDUS010000001">
    <property type="protein sequence ID" value="MBA2879861.1"/>
    <property type="molecule type" value="Genomic_DNA"/>
</dbReference>
<protein>
    <recommendedName>
        <fullName evidence="4">AmmeMemoRadiSam system protein B</fullName>
    </recommendedName>
</protein>
<dbReference type="PANTHER" id="PTHR11060:SF0">
    <property type="entry name" value="PROTEIN MEMO1"/>
    <property type="match status" value="1"/>
</dbReference>
<reference evidence="2 3" key="1">
    <citation type="submission" date="2020-07" db="EMBL/GenBank/DDBJ databases">
        <title>Genomic Encyclopedia of Type Strains, Phase IV (KMG-IV): sequencing the most valuable type-strain genomes for metagenomic binning, comparative biology and taxonomic classification.</title>
        <authorList>
            <person name="Goeker M."/>
        </authorList>
    </citation>
    <scope>NUCLEOTIDE SEQUENCE [LARGE SCALE GENOMIC DNA]</scope>
    <source>
        <strain evidence="2 3">DSM 17721</strain>
    </source>
</reference>
<gene>
    <name evidence="2" type="ORF">HNR65_000168</name>
</gene>